<proteinExistence type="predicted"/>
<sequence>MREILARGWSTSLIMEDDVDWDIAIRHQLSLVAPMIQKVTNSTNLDNSPYGDGWDLLWLGHCGETTPLSGPVISQIDESLPESPIYRMYDGTHSYFPPQMRIVHYTYRPICTYAYAVTYHGASIIYQSALGGSDRTITAGLYENCMKGLLRCVSVNPELFHHHKKEGVSTSQIAVLEGWDAMAKPADVTFTANIRHSARCNSGSETLVTCQDPMVYQNRGNLD</sequence>
<dbReference type="Proteomes" id="UP001408356">
    <property type="component" value="Unassembled WGS sequence"/>
</dbReference>
<reference evidence="1 2" key="1">
    <citation type="journal article" date="2024" name="J. Plant Pathol.">
        <title>Sequence and assembly of the genome of Seiridium unicorne, isolate CBS 538.82, causal agent of cypress canker disease.</title>
        <authorList>
            <person name="Scali E."/>
            <person name="Rocca G.D."/>
            <person name="Danti R."/>
            <person name="Garbelotto M."/>
            <person name="Barberini S."/>
            <person name="Baroncelli R."/>
            <person name="Emiliani G."/>
        </authorList>
    </citation>
    <scope>NUCLEOTIDE SEQUENCE [LARGE SCALE GENOMIC DNA]</scope>
    <source>
        <strain evidence="1 2">BM-138-508</strain>
    </source>
</reference>
<gene>
    <name evidence="1" type="ORF">SUNI508_13802</name>
</gene>
<evidence type="ECO:0000313" key="2">
    <source>
        <dbReference type="Proteomes" id="UP001408356"/>
    </source>
</evidence>
<protein>
    <submittedName>
        <fullName evidence="1">Glycosyltransferase family 25 protein</fullName>
    </submittedName>
</protein>
<name>A0ABR2VB34_9PEZI</name>
<dbReference type="EMBL" id="JARVKF010000048">
    <property type="protein sequence ID" value="KAK9424051.1"/>
    <property type="molecule type" value="Genomic_DNA"/>
</dbReference>
<accession>A0ABR2VB34</accession>
<comment type="caution">
    <text evidence="1">The sequence shown here is derived from an EMBL/GenBank/DDBJ whole genome shotgun (WGS) entry which is preliminary data.</text>
</comment>
<organism evidence="1 2">
    <name type="scientific">Seiridium unicorne</name>
    <dbReference type="NCBI Taxonomy" id="138068"/>
    <lineage>
        <taxon>Eukaryota</taxon>
        <taxon>Fungi</taxon>
        <taxon>Dikarya</taxon>
        <taxon>Ascomycota</taxon>
        <taxon>Pezizomycotina</taxon>
        <taxon>Sordariomycetes</taxon>
        <taxon>Xylariomycetidae</taxon>
        <taxon>Amphisphaeriales</taxon>
        <taxon>Sporocadaceae</taxon>
        <taxon>Seiridium</taxon>
    </lineage>
</organism>
<evidence type="ECO:0000313" key="1">
    <source>
        <dbReference type="EMBL" id="KAK9424051.1"/>
    </source>
</evidence>
<keyword evidence="2" id="KW-1185">Reference proteome</keyword>